<dbReference type="Proteomes" id="UP001454036">
    <property type="component" value="Unassembled WGS sequence"/>
</dbReference>
<keyword evidence="2" id="KW-1185">Reference proteome</keyword>
<dbReference type="EMBL" id="BAABME010002181">
    <property type="protein sequence ID" value="GAA0153450.1"/>
    <property type="molecule type" value="Genomic_DNA"/>
</dbReference>
<gene>
    <name evidence="1" type="ORF">LIER_11685</name>
</gene>
<evidence type="ECO:0000313" key="2">
    <source>
        <dbReference type="Proteomes" id="UP001454036"/>
    </source>
</evidence>
<comment type="caution">
    <text evidence="1">The sequence shown here is derived from an EMBL/GenBank/DDBJ whole genome shotgun (WGS) entry which is preliminary data.</text>
</comment>
<proteinExistence type="predicted"/>
<organism evidence="1 2">
    <name type="scientific">Lithospermum erythrorhizon</name>
    <name type="common">Purple gromwell</name>
    <name type="synonym">Lithospermum officinale var. erythrorhizon</name>
    <dbReference type="NCBI Taxonomy" id="34254"/>
    <lineage>
        <taxon>Eukaryota</taxon>
        <taxon>Viridiplantae</taxon>
        <taxon>Streptophyta</taxon>
        <taxon>Embryophyta</taxon>
        <taxon>Tracheophyta</taxon>
        <taxon>Spermatophyta</taxon>
        <taxon>Magnoliopsida</taxon>
        <taxon>eudicotyledons</taxon>
        <taxon>Gunneridae</taxon>
        <taxon>Pentapetalae</taxon>
        <taxon>asterids</taxon>
        <taxon>lamiids</taxon>
        <taxon>Boraginales</taxon>
        <taxon>Boraginaceae</taxon>
        <taxon>Boraginoideae</taxon>
        <taxon>Lithospermeae</taxon>
        <taxon>Lithospermum</taxon>
    </lineage>
</organism>
<evidence type="ECO:0000313" key="1">
    <source>
        <dbReference type="EMBL" id="GAA0153450.1"/>
    </source>
</evidence>
<name>A0AAV3PQD5_LITER</name>
<evidence type="ECO:0008006" key="3">
    <source>
        <dbReference type="Google" id="ProtNLM"/>
    </source>
</evidence>
<dbReference type="PANTHER" id="PTHR37610:SF40">
    <property type="entry name" value="OS01G0909600 PROTEIN"/>
    <property type="match status" value="1"/>
</dbReference>
<dbReference type="Pfam" id="PF14223">
    <property type="entry name" value="Retrotran_gag_2"/>
    <property type="match status" value="1"/>
</dbReference>
<accession>A0AAV3PQD5</accession>
<reference evidence="1 2" key="1">
    <citation type="submission" date="2024-01" db="EMBL/GenBank/DDBJ databases">
        <title>The complete chloroplast genome sequence of Lithospermum erythrorhizon: insights into the phylogenetic relationship among Boraginaceae species and the maternal lineages of purple gromwells.</title>
        <authorList>
            <person name="Okada T."/>
            <person name="Watanabe K."/>
        </authorList>
    </citation>
    <scope>NUCLEOTIDE SEQUENCE [LARGE SCALE GENOMIC DNA]</scope>
</reference>
<protein>
    <recommendedName>
        <fullName evidence="3">Retrotransposon gag domain-containing protein</fullName>
    </recommendedName>
</protein>
<sequence>MKVALEARDKFGFVNGEIEVPSVNDAMFKQWRKVNSTLISWILNALSTKISRGYMFTENVVDLWNELKEQFEGNNDPRVFELRRSINTTKQAGDYVATYYNKLKCLWDELAIVKPNSVVVFDGEERMMQFLMGLGEEYDAIRDQVLLMDPLPTVAKNLFHDL</sequence>
<dbReference type="PANTHER" id="PTHR37610">
    <property type="entry name" value="CCHC-TYPE DOMAIN-CONTAINING PROTEIN"/>
    <property type="match status" value="1"/>
</dbReference>
<dbReference type="AlphaFoldDB" id="A0AAV3PQD5"/>